<proteinExistence type="predicted"/>
<feature type="region of interest" description="Disordered" evidence="1">
    <location>
        <begin position="128"/>
        <end position="161"/>
    </location>
</feature>
<evidence type="ECO:0000256" key="1">
    <source>
        <dbReference type="SAM" id="MobiDB-lite"/>
    </source>
</evidence>
<feature type="compositionally biased region" description="Polar residues" evidence="1">
    <location>
        <begin position="93"/>
        <end position="105"/>
    </location>
</feature>
<feature type="region of interest" description="Disordered" evidence="1">
    <location>
        <begin position="20"/>
        <end position="68"/>
    </location>
</feature>
<comment type="caution">
    <text evidence="2">The sequence shown here is derived from an EMBL/GenBank/DDBJ whole genome shotgun (WGS) entry which is preliminary data.</text>
</comment>
<accession>A0A4Z2FJP3</accession>
<keyword evidence="3" id="KW-1185">Reference proteome</keyword>
<reference evidence="2 3" key="1">
    <citation type="submission" date="2019-03" db="EMBL/GenBank/DDBJ databases">
        <title>First draft genome of Liparis tanakae, snailfish: a comprehensive survey of snailfish specific genes.</title>
        <authorList>
            <person name="Kim W."/>
            <person name="Song I."/>
            <person name="Jeong J.-H."/>
            <person name="Kim D."/>
            <person name="Kim S."/>
            <person name="Ryu S."/>
            <person name="Song J.Y."/>
            <person name="Lee S.K."/>
        </authorList>
    </citation>
    <scope>NUCLEOTIDE SEQUENCE [LARGE SCALE GENOMIC DNA]</scope>
    <source>
        <tissue evidence="2">Muscle</tissue>
    </source>
</reference>
<evidence type="ECO:0000313" key="2">
    <source>
        <dbReference type="EMBL" id="TNN41195.1"/>
    </source>
</evidence>
<organism evidence="2 3">
    <name type="scientific">Liparis tanakae</name>
    <name type="common">Tanaka's snailfish</name>
    <dbReference type="NCBI Taxonomy" id="230148"/>
    <lineage>
        <taxon>Eukaryota</taxon>
        <taxon>Metazoa</taxon>
        <taxon>Chordata</taxon>
        <taxon>Craniata</taxon>
        <taxon>Vertebrata</taxon>
        <taxon>Euteleostomi</taxon>
        <taxon>Actinopterygii</taxon>
        <taxon>Neopterygii</taxon>
        <taxon>Teleostei</taxon>
        <taxon>Neoteleostei</taxon>
        <taxon>Acanthomorphata</taxon>
        <taxon>Eupercaria</taxon>
        <taxon>Perciformes</taxon>
        <taxon>Cottioidei</taxon>
        <taxon>Cottales</taxon>
        <taxon>Liparidae</taxon>
        <taxon>Liparis</taxon>
    </lineage>
</organism>
<dbReference type="Proteomes" id="UP000314294">
    <property type="component" value="Unassembled WGS sequence"/>
</dbReference>
<protein>
    <submittedName>
        <fullName evidence="2">Uncharacterized protein</fullName>
    </submittedName>
</protein>
<gene>
    <name evidence="2" type="ORF">EYF80_048623</name>
</gene>
<feature type="region of interest" description="Disordered" evidence="1">
    <location>
        <begin position="93"/>
        <end position="112"/>
    </location>
</feature>
<name>A0A4Z2FJP3_9TELE</name>
<evidence type="ECO:0000313" key="3">
    <source>
        <dbReference type="Proteomes" id="UP000314294"/>
    </source>
</evidence>
<sequence length="161" mass="17707">MDIISIRSLRLTSSARTAAKLPDTAHAKAGVAAPRITPDQPNGRKPPRSQLPAERKKRPATTTKTQTTRLSTFRTWLMPTVLRTPRATITVTSRAMSSASRSGYVSSPLPEADGSNVVLREERRDRKGFLLAGPESSTEMEFIPVPQRMNPNTFEDPLAQP</sequence>
<dbReference type="EMBL" id="SRLO01001127">
    <property type="protein sequence ID" value="TNN41195.1"/>
    <property type="molecule type" value="Genomic_DNA"/>
</dbReference>
<dbReference type="AlphaFoldDB" id="A0A4Z2FJP3"/>